<dbReference type="SMART" id="SM00382">
    <property type="entry name" value="AAA"/>
    <property type="match status" value="1"/>
</dbReference>
<reference evidence="4" key="1">
    <citation type="submission" date="2020-11" db="EMBL/GenBank/DDBJ databases">
        <authorList>
            <person name="Tran Van P."/>
        </authorList>
    </citation>
    <scope>NUCLEOTIDE SEQUENCE</scope>
</reference>
<dbReference type="EMBL" id="CAJPEV010000405">
    <property type="protein sequence ID" value="CAG0884943.1"/>
    <property type="molecule type" value="Genomic_DNA"/>
</dbReference>
<evidence type="ECO:0000313" key="5">
    <source>
        <dbReference type="Proteomes" id="UP000677054"/>
    </source>
</evidence>
<name>A0A7R8X3W0_9CRUS</name>
<dbReference type="Pfam" id="PF04548">
    <property type="entry name" value="AIG1"/>
    <property type="match status" value="1"/>
</dbReference>
<evidence type="ECO:0000313" key="4">
    <source>
        <dbReference type="EMBL" id="CAD7243311.1"/>
    </source>
</evidence>
<accession>A0A7R8X3W0</accession>
<organism evidence="4">
    <name type="scientific">Darwinula stevensoni</name>
    <dbReference type="NCBI Taxonomy" id="69355"/>
    <lineage>
        <taxon>Eukaryota</taxon>
        <taxon>Metazoa</taxon>
        <taxon>Ecdysozoa</taxon>
        <taxon>Arthropoda</taxon>
        <taxon>Crustacea</taxon>
        <taxon>Oligostraca</taxon>
        <taxon>Ostracoda</taxon>
        <taxon>Podocopa</taxon>
        <taxon>Podocopida</taxon>
        <taxon>Darwinulocopina</taxon>
        <taxon>Darwinuloidea</taxon>
        <taxon>Darwinulidae</taxon>
        <taxon>Darwinula</taxon>
    </lineage>
</organism>
<dbReference type="AlphaFoldDB" id="A0A7R8X3W0"/>
<dbReference type="EMBL" id="LR899922">
    <property type="protein sequence ID" value="CAD7243311.1"/>
    <property type="molecule type" value="Genomic_DNA"/>
</dbReference>
<sequence>MPCMLSFQPLAVENMEKYVRLKFREDETQVLVRDLESLCQAVRHEFGLHCQTFHLFYPDGESHPLTTLEALKNASDPVVRVIVDEPLPKTRSIAPASTNHGTPGEGGKTKERAIVTLKERWKIVEKKNGMQIHGIPTKITSLRDQEFGRLRISEIGESPIPGRYSPGKVLFLIGATGAGKTTLMSAMVNYVLGVKWEDDFRLRLMNTDEREEDPTSSQTDSITAYTIHPLAENENVMQTPSSITLVDTPGFLDTRGLKEDRTLIRHIHRFFTRCVDCLHRIGIVIPATTTRLTASQRFLYDQILSLFGQDVKNRFVLLSTFADHAEPPNLIAVMQSGISYRSSYQFNAGCLYSKSQGKSGMQELLWRMTMDNLQLLLKDLLSSDPIGLELTREVLVNREVLEKAIVRLQREVSLGLHNDVSRTPPLSGMSKLEDLKCRYEAIRQHRKRREAEKASMLQVAHDFKVKQLQVYNLLRRAHQSLQRLDEIALKRDPLTLVNFIDLLLQNEKNEKRPGWEVKVGALRNYRAAAFWMASLKTSGTDVDPFKHELGKLEAAGLKMVSSNDTESISLEFLDTPKGFLQSIRSLLSRK</sequence>
<dbReference type="GO" id="GO:0005525">
    <property type="term" value="F:GTP binding"/>
    <property type="evidence" value="ECO:0007669"/>
    <property type="project" value="InterPro"/>
</dbReference>
<dbReference type="PANTHER" id="PTHR32046">
    <property type="entry name" value="G DOMAIN-CONTAINING PROTEIN"/>
    <property type="match status" value="1"/>
</dbReference>
<dbReference type="CDD" id="cd00882">
    <property type="entry name" value="Ras_like_GTPase"/>
    <property type="match status" value="1"/>
</dbReference>
<keyword evidence="2" id="KW-0547">Nucleotide-binding</keyword>
<evidence type="ECO:0000256" key="2">
    <source>
        <dbReference type="ARBA" id="ARBA00022741"/>
    </source>
</evidence>
<comment type="similarity">
    <text evidence="1">Belongs to the TRAFAC class TrmE-Era-EngA-EngB-Septin-like GTPase superfamily. AIG1/Toc34/Toc159-like paraseptin GTPase family. IAN subfamily.</text>
</comment>
<dbReference type="InterPro" id="IPR027417">
    <property type="entry name" value="P-loop_NTPase"/>
</dbReference>
<proteinExistence type="inferred from homology"/>
<feature type="domain" description="AAA+ ATPase" evidence="3">
    <location>
        <begin position="166"/>
        <end position="304"/>
    </location>
</feature>
<protein>
    <recommendedName>
        <fullName evidence="3">AAA+ ATPase domain-containing protein</fullName>
    </recommendedName>
</protein>
<dbReference type="Gene3D" id="3.40.50.300">
    <property type="entry name" value="P-loop containing nucleotide triphosphate hydrolases"/>
    <property type="match status" value="1"/>
</dbReference>
<dbReference type="SUPFAM" id="SSF52540">
    <property type="entry name" value="P-loop containing nucleoside triphosphate hydrolases"/>
    <property type="match status" value="1"/>
</dbReference>
<evidence type="ECO:0000256" key="1">
    <source>
        <dbReference type="ARBA" id="ARBA00008535"/>
    </source>
</evidence>
<dbReference type="InterPro" id="IPR006703">
    <property type="entry name" value="G_AIG1"/>
</dbReference>
<keyword evidence="5" id="KW-1185">Reference proteome</keyword>
<gene>
    <name evidence="4" type="ORF">DSTB1V02_LOCUS3235</name>
</gene>
<evidence type="ECO:0000259" key="3">
    <source>
        <dbReference type="SMART" id="SM00382"/>
    </source>
</evidence>
<dbReference type="InterPro" id="IPR003593">
    <property type="entry name" value="AAA+_ATPase"/>
</dbReference>
<dbReference type="Proteomes" id="UP000677054">
    <property type="component" value="Unassembled WGS sequence"/>
</dbReference>
<dbReference type="PANTHER" id="PTHR32046:SF11">
    <property type="entry name" value="IMMUNE-ASSOCIATED NUCLEOTIDE-BINDING PROTEIN 10-LIKE"/>
    <property type="match status" value="1"/>
</dbReference>
<dbReference type="OrthoDB" id="2386367at2759"/>